<dbReference type="InterPro" id="IPR000073">
    <property type="entry name" value="AB_hydrolase_1"/>
</dbReference>
<evidence type="ECO:0000259" key="1">
    <source>
        <dbReference type="Pfam" id="PF00561"/>
    </source>
</evidence>
<keyword evidence="3" id="KW-1185">Reference proteome</keyword>
<dbReference type="SUPFAM" id="SSF53474">
    <property type="entry name" value="alpha/beta-Hydrolases"/>
    <property type="match status" value="1"/>
</dbReference>
<dbReference type="Proteomes" id="UP000789396">
    <property type="component" value="Unassembled WGS sequence"/>
</dbReference>
<comment type="caution">
    <text evidence="2">The sequence shown here is derived from an EMBL/GenBank/DDBJ whole genome shotgun (WGS) entry which is preliminary data.</text>
</comment>
<feature type="non-terminal residue" evidence="2">
    <location>
        <position position="1"/>
    </location>
</feature>
<feature type="non-terminal residue" evidence="2">
    <location>
        <position position="54"/>
    </location>
</feature>
<dbReference type="InterPro" id="IPR029058">
    <property type="entry name" value="AB_hydrolase_fold"/>
</dbReference>
<organism evidence="2 3">
    <name type="scientific">Racocetra fulgida</name>
    <dbReference type="NCBI Taxonomy" id="60492"/>
    <lineage>
        <taxon>Eukaryota</taxon>
        <taxon>Fungi</taxon>
        <taxon>Fungi incertae sedis</taxon>
        <taxon>Mucoromycota</taxon>
        <taxon>Glomeromycotina</taxon>
        <taxon>Glomeromycetes</taxon>
        <taxon>Diversisporales</taxon>
        <taxon>Gigasporaceae</taxon>
        <taxon>Racocetra</taxon>
    </lineage>
</organism>
<dbReference type="Gene3D" id="3.40.50.1820">
    <property type="entry name" value="alpha/beta hydrolase"/>
    <property type="match status" value="1"/>
</dbReference>
<dbReference type="EMBL" id="CAJVPZ010102339">
    <property type="protein sequence ID" value="CAG8822545.1"/>
    <property type="molecule type" value="Genomic_DNA"/>
</dbReference>
<reference evidence="2" key="1">
    <citation type="submission" date="2021-06" db="EMBL/GenBank/DDBJ databases">
        <authorList>
            <person name="Kallberg Y."/>
            <person name="Tangrot J."/>
            <person name="Rosling A."/>
        </authorList>
    </citation>
    <scope>NUCLEOTIDE SEQUENCE</scope>
    <source>
        <strain evidence="2">IN212</strain>
    </source>
</reference>
<sequence length="54" mass="5939">IKETNILPMSKTIKVPTLLIHGEDDTVVPIKESELLACEIPDNKFISIPQAGHT</sequence>
<name>A0A9N9PI56_9GLOM</name>
<accession>A0A9N9PI56</accession>
<dbReference type="AlphaFoldDB" id="A0A9N9PI56"/>
<proteinExistence type="predicted"/>
<dbReference type="OrthoDB" id="8119704at2759"/>
<protein>
    <submittedName>
        <fullName evidence="2">2691_t:CDS:1</fullName>
    </submittedName>
</protein>
<evidence type="ECO:0000313" key="2">
    <source>
        <dbReference type="EMBL" id="CAG8822545.1"/>
    </source>
</evidence>
<evidence type="ECO:0000313" key="3">
    <source>
        <dbReference type="Proteomes" id="UP000789396"/>
    </source>
</evidence>
<dbReference type="Pfam" id="PF00561">
    <property type="entry name" value="Abhydrolase_1"/>
    <property type="match status" value="1"/>
</dbReference>
<gene>
    <name evidence="2" type="ORF">RFULGI_LOCUS19771</name>
</gene>
<feature type="domain" description="AB hydrolase-1" evidence="1">
    <location>
        <begin position="11"/>
        <end position="53"/>
    </location>
</feature>